<dbReference type="WBParaSite" id="jg15431">
    <property type="protein sequence ID" value="jg15431"/>
    <property type="gene ID" value="jg15431"/>
</dbReference>
<evidence type="ECO:0000313" key="2">
    <source>
        <dbReference type="WBParaSite" id="jg15431"/>
    </source>
</evidence>
<evidence type="ECO:0000313" key="1">
    <source>
        <dbReference type="Proteomes" id="UP000887574"/>
    </source>
</evidence>
<accession>A0A915D3E9</accession>
<reference evidence="2" key="1">
    <citation type="submission" date="2022-11" db="UniProtKB">
        <authorList>
            <consortium name="WormBaseParasite"/>
        </authorList>
    </citation>
    <scope>IDENTIFICATION</scope>
</reference>
<proteinExistence type="predicted"/>
<dbReference type="Proteomes" id="UP000887574">
    <property type="component" value="Unplaced"/>
</dbReference>
<keyword evidence="1" id="KW-1185">Reference proteome</keyword>
<dbReference type="AlphaFoldDB" id="A0A915D3E9"/>
<organism evidence="1 2">
    <name type="scientific">Ditylenchus dipsaci</name>
    <dbReference type="NCBI Taxonomy" id="166011"/>
    <lineage>
        <taxon>Eukaryota</taxon>
        <taxon>Metazoa</taxon>
        <taxon>Ecdysozoa</taxon>
        <taxon>Nematoda</taxon>
        <taxon>Chromadorea</taxon>
        <taxon>Rhabditida</taxon>
        <taxon>Tylenchina</taxon>
        <taxon>Tylenchomorpha</taxon>
        <taxon>Sphaerularioidea</taxon>
        <taxon>Anguinidae</taxon>
        <taxon>Anguininae</taxon>
        <taxon>Ditylenchus</taxon>
    </lineage>
</organism>
<name>A0A915D3E9_9BILA</name>
<protein>
    <submittedName>
        <fullName evidence="2">DB domain-containing protein</fullName>
    </submittedName>
</protein>
<sequence length="84" mass="9257">MTTSPPNCLDTCAGHTREIISTISLLGAANLFLHQDVTTSLCKSYGNLKTCLDKCGIKSNHFSFLEMPCRFQSSFSEAINCYQT</sequence>